<dbReference type="AlphaFoldDB" id="A0AAD5XCY2"/>
<gene>
    <name evidence="2" type="ORF">HK100_011856</name>
</gene>
<comment type="caution">
    <text evidence="2">The sequence shown here is derived from an EMBL/GenBank/DDBJ whole genome shotgun (WGS) entry which is preliminary data.</text>
</comment>
<dbReference type="Proteomes" id="UP001211907">
    <property type="component" value="Unassembled WGS sequence"/>
</dbReference>
<evidence type="ECO:0000313" key="3">
    <source>
        <dbReference type="Proteomes" id="UP001211907"/>
    </source>
</evidence>
<dbReference type="EMBL" id="JADGJH010000785">
    <property type="protein sequence ID" value="KAJ3122736.1"/>
    <property type="molecule type" value="Genomic_DNA"/>
</dbReference>
<accession>A0AAD5XCY2</accession>
<feature type="non-terminal residue" evidence="2">
    <location>
        <position position="1"/>
    </location>
</feature>
<reference evidence="2" key="1">
    <citation type="submission" date="2020-05" db="EMBL/GenBank/DDBJ databases">
        <title>Phylogenomic resolution of chytrid fungi.</title>
        <authorList>
            <person name="Stajich J.E."/>
            <person name="Amses K."/>
            <person name="Simmons R."/>
            <person name="Seto K."/>
            <person name="Myers J."/>
            <person name="Bonds A."/>
            <person name="Quandt C.A."/>
            <person name="Barry K."/>
            <person name="Liu P."/>
            <person name="Grigoriev I."/>
            <person name="Longcore J.E."/>
            <person name="James T.Y."/>
        </authorList>
    </citation>
    <scope>NUCLEOTIDE SEQUENCE</scope>
    <source>
        <strain evidence="2">JEL0513</strain>
    </source>
</reference>
<protein>
    <submittedName>
        <fullName evidence="2">Uncharacterized protein</fullName>
    </submittedName>
</protein>
<keyword evidence="3" id="KW-1185">Reference proteome</keyword>
<proteinExistence type="predicted"/>
<organism evidence="2 3">
    <name type="scientific">Physocladia obscura</name>
    <dbReference type="NCBI Taxonomy" id="109957"/>
    <lineage>
        <taxon>Eukaryota</taxon>
        <taxon>Fungi</taxon>
        <taxon>Fungi incertae sedis</taxon>
        <taxon>Chytridiomycota</taxon>
        <taxon>Chytridiomycota incertae sedis</taxon>
        <taxon>Chytridiomycetes</taxon>
        <taxon>Chytridiales</taxon>
        <taxon>Chytriomycetaceae</taxon>
        <taxon>Physocladia</taxon>
    </lineage>
</organism>
<evidence type="ECO:0000256" key="1">
    <source>
        <dbReference type="SAM" id="MobiDB-lite"/>
    </source>
</evidence>
<sequence length="715" mass="78823">FKEIDEFDPFKVKVARIQGVVNLPMIPRGSSLLGNTSFNVNGWYKGKQIQFFDLGLFEKTKANVIVLPALQEVDIMDENFNTLEMVFVNETILHSPSTFYLRYSVQGLSYLPTSYSDIASYDNISLLFDSFFFNYPPAPPPAPIVTETATTSIDVITSVPVEETSKISSRTERPEQTSELVATSKILLTSEISLTVGSKSVYTSATFAATTAALTSQAERTTSVEPKETKETSTNEFLSSSIDHLEQMSRTEAVTKNFPASESAATFESKRFYESASSIEIESSRADTDKTHTLTTETETEFYSESQLFSKTKSYQTAYTTVAVSTNYSLTNISKQSRATATSPSFSNEVTTTFNNHQTLLSGEIKSATATNTLEKTNFISKSQTGGVYYVTSWIPDRVNPSSPTATKTHEIYYLTEWQHTPKKTSAVTEVPTASFNNLTNAHNTAPGHEIYNITVWAPDTPSPANPTATTGSHEVYYATKWEADTSIATTTFYDHASQVSTKIPVETHEVYNVTIWAPDQTSTANPTSTTGFHEVYYVTKWELDSTKTTQVVPTATINSNVNALNATRGAPVATHEVYNITVWAPDTSSAPPLTATAGSHEVYNISVWAPDSSTEPFHENANTVKTQAHETYHVTKWEPDVPSTHEVYNITVWAPDTPNESVTATVSYHGNLNSTEVSSYTRGVATVPTVTHEVYLVSTRIRRPNAKTRITKSV</sequence>
<feature type="region of interest" description="Disordered" evidence="1">
    <location>
        <begin position="215"/>
        <end position="237"/>
    </location>
</feature>
<name>A0AAD5XCY2_9FUNG</name>
<evidence type="ECO:0000313" key="2">
    <source>
        <dbReference type="EMBL" id="KAJ3122736.1"/>
    </source>
</evidence>